<dbReference type="RefSeq" id="XP_025553148.1">
    <property type="nucleotide sequence ID" value="XM_025697581.1"/>
</dbReference>
<feature type="repeat" description="Solcar" evidence="11">
    <location>
        <begin position="783"/>
        <end position="866"/>
    </location>
</feature>
<dbReference type="Pfam" id="PF00400">
    <property type="entry name" value="WD40"/>
    <property type="match status" value="4"/>
</dbReference>
<evidence type="ECO:0000256" key="2">
    <source>
        <dbReference type="ARBA" id="ARBA00022574"/>
    </source>
</evidence>
<dbReference type="InterPro" id="IPR021772">
    <property type="entry name" value="WDR48/Bun107"/>
</dbReference>
<feature type="compositionally biased region" description="Basic and acidic residues" evidence="13">
    <location>
        <begin position="85"/>
        <end position="95"/>
    </location>
</feature>
<dbReference type="PROSITE" id="PS00107">
    <property type="entry name" value="PROTEIN_KINASE_ATP"/>
    <property type="match status" value="1"/>
</dbReference>
<feature type="compositionally biased region" description="Low complexity" evidence="13">
    <location>
        <begin position="1802"/>
        <end position="1815"/>
    </location>
</feature>
<evidence type="ECO:0000256" key="3">
    <source>
        <dbReference type="ARBA" id="ARBA00022692"/>
    </source>
</evidence>
<keyword evidence="7 12" id="KW-0067">ATP-binding</keyword>
<dbReference type="InterPro" id="IPR001680">
    <property type="entry name" value="WD40_rpt"/>
</dbReference>
<dbReference type="STRING" id="1450537.A0A395I6W6"/>
<keyword evidence="2 10" id="KW-0853">WD repeat</keyword>
<dbReference type="Pfam" id="PF00153">
    <property type="entry name" value="Mito_carr"/>
    <property type="match status" value="3"/>
</dbReference>
<dbReference type="EMBL" id="KZ824276">
    <property type="protein sequence ID" value="RAL13994.1"/>
    <property type="molecule type" value="Genomic_DNA"/>
</dbReference>
<dbReference type="GO" id="GO:0043130">
    <property type="term" value="F:ubiquitin binding"/>
    <property type="evidence" value="ECO:0007669"/>
    <property type="project" value="TreeGrafter"/>
</dbReference>
<dbReference type="PROSITE" id="PS00108">
    <property type="entry name" value="PROTEIN_KINASE_ST"/>
    <property type="match status" value="1"/>
</dbReference>
<dbReference type="PROSITE" id="PS50011">
    <property type="entry name" value="PROTEIN_KINASE_DOM"/>
    <property type="match status" value="1"/>
</dbReference>
<evidence type="ECO:0000256" key="12">
    <source>
        <dbReference type="PROSITE-ProRule" id="PRU10141"/>
    </source>
</evidence>
<keyword evidence="15" id="KW-0808">Transferase</keyword>
<feature type="repeat" description="WD" evidence="10">
    <location>
        <begin position="1321"/>
        <end position="1346"/>
    </location>
</feature>
<evidence type="ECO:0000256" key="8">
    <source>
        <dbReference type="ARBA" id="ARBA00022989"/>
    </source>
</evidence>
<feature type="domain" description="Protein kinase" evidence="14">
    <location>
        <begin position="382"/>
        <end position="760"/>
    </location>
</feature>
<feature type="compositionally biased region" description="Low complexity" evidence="13">
    <location>
        <begin position="150"/>
        <end position="180"/>
    </location>
</feature>
<protein>
    <submittedName>
        <fullName evidence="15">Pkinase-domain-containing protein</fullName>
    </submittedName>
</protein>
<dbReference type="InterPro" id="IPR017441">
    <property type="entry name" value="Protein_kinase_ATP_BS"/>
</dbReference>
<evidence type="ECO:0000256" key="13">
    <source>
        <dbReference type="SAM" id="MobiDB-lite"/>
    </source>
</evidence>
<dbReference type="SMART" id="SM00220">
    <property type="entry name" value="S_TKc"/>
    <property type="match status" value="1"/>
</dbReference>
<comment type="subcellular location">
    <subcellularLocation>
        <location evidence="1">Membrane</location>
        <topology evidence="1">Multi-pass membrane protein</topology>
    </subcellularLocation>
</comment>
<dbReference type="VEuPathDB" id="FungiDB:BO97DRAFT_433131"/>
<evidence type="ECO:0000259" key="14">
    <source>
        <dbReference type="PROSITE" id="PS50011"/>
    </source>
</evidence>
<dbReference type="GeneID" id="37201870"/>
<feature type="repeat" description="WD" evidence="10">
    <location>
        <begin position="1214"/>
        <end position="1245"/>
    </location>
</feature>
<proteinExistence type="predicted"/>
<dbReference type="PROSITE" id="PS00678">
    <property type="entry name" value="WD_REPEATS_1"/>
    <property type="match status" value="2"/>
</dbReference>
<dbReference type="InterPro" id="IPR036322">
    <property type="entry name" value="WD40_repeat_dom_sf"/>
</dbReference>
<dbReference type="GO" id="GO:0005524">
    <property type="term" value="F:ATP binding"/>
    <property type="evidence" value="ECO:0007669"/>
    <property type="project" value="UniProtKB-UniRule"/>
</dbReference>
<dbReference type="FunFam" id="2.130.10.10:FF:001614">
    <property type="entry name" value="WD repeat protein"/>
    <property type="match status" value="1"/>
</dbReference>
<feature type="compositionally biased region" description="Polar residues" evidence="13">
    <location>
        <begin position="132"/>
        <end position="141"/>
    </location>
</feature>
<feature type="compositionally biased region" description="Polar residues" evidence="13">
    <location>
        <begin position="1771"/>
        <end position="1796"/>
    </location>
</feature>
<feature type="compositionally biased region" description="Low complexity" evidence="13">
    <location>
        <begin position="96"/>
        <end position="112"/>
    </location>
</feature>
<dbReference type="GO" id="GO:0000724">
    <property type="term" value="P:double-strand break repair via homologous recombination"/>
    <property type="evidence" value="ECO:0007669"/>
    <property type="project" value="TreeGrafter"/>
</dbReference>
<feature type="compositionally biased region" description="Basic residues" evidence="13">
    <location>
        <begin position="331"/>
        <end position="341"/>
    </location>
</feature>
<dbReference type="SMART" id="SM00320">
    <property type="entry name" value="WD40"/>
    <property type="match status" value="7"/>
</dbReference>
<feature type="repeat" description="WD" evidence="10">
    <location>
        <begin position="1258"/>
        <end position="1300"/>
    </location>
</feature>
<dbReference type="Pfam" id="PF11816">
    <property type="entry name" value="DUF3337"/>
    <property type="match status" value="1"/>
</dbReference>
<feature type="region of interest" description="Disordered" evidence="13">
    <location>
        <begin position="596"/>
        <end position="714"/>
    </location>
</feature>
<dbReference type="GO" id="GO:0004672">
    <property type="term" value="F:protein kinase activity"/>
    <property type="evidence" value="ECO:0007669"/>
    <property type="project" value="InterPro"/>
</dbReference>
<feature type="region of interest" description="Disordered" evidence="13">
    <location>
        <begin position="1771"/>
        <end position="1898"/>
    </location>
</feature>
<dbReference type="InterPro" id="IPR008271">
    <property type="entry name" value="Ser/Thr_kinase_AS"/>
</dbReference>
<dbReference type="InterPro" id="IPR051246">
    <property type="entry name" value="WDR48"/>
</dbReference>
<dbReference type="PROSITE" id="PS50082">
    <property type="entry name" value="WD_REPEATS_2"/>
    <property type="match status" value="5"/>
</dbReference>
<dbReference type="InterPro" id="IPR000719">
    <property type="entry name" value="Prot_kinase_dom"/>
</dbReference>
<sequence>MAAGEVDPRLSSQPGQVRFSTVTEEIEPTDPSASVETPGADSIKDAQHEEELRSLAASLQRSQLQENRLRQFSYDPISLPSSRVASRESSDRSAREANGSGFPSPRGSPPVSAMQSPPLTPAATHSRESKSIDTTSTSNATDRAGNDGQPTAMTPATSPPTSATAQGKAPQSAPSSRPPSTDQLSKQNQVAQTSSHPNNGARHRAQFFIGPAEGSQEESPPATPRGDPESYTPPGTITPVGEPNDPYARSKRPPQPKNLAQLDQRFIFGSRDSKRRTTTSAFARPLSPRSSSATDLRTSEKRSGFFNSKREPRQQEPEGKSHSHMSELKRFFKRNHNKHKRGDSPSSIPFKKSSRSSAKGPFHAAADSVPFADDHGLNSKYGKLGKVLGSGAGGSVRLLKRNSDGVTFAVKQFRDRHSWETMKEYSKKVTAEFCIGSTLHHGNIIETLDIIQEGSHWYEVMEYAPFDLFAIVMTGKMVKEEVACAFKQILSGVAYLHGMGLAHRDLKLDNVVVNEHGIMKLIDFGSAVVFRYPFENDIVLSSGIVGSDPYLAPEVYDEKKYDPRPTDVWSLAIIFCCMTLRRFPWKQPRVSDNSYRLFVSTPTPGTPVPEVDPKRHRVVKSSPDLVTTGHDSKPAQPSINTDVSGQAPQTNGQQPQTPAAGGEENQPPKSPQDKPLVTKAPTDSKHANATTHKPSRTTSKEAPPLPANAQAAAQRQEVIKGPWRLLRLLPRESRYIVGRMLKVSVKERATLDDVLTDEWVRNIKACRQELTGEVIHAPGHTHVLEPPSATSGAIAGLTVDCSLYPLDTIKTRLQKARTAPAAASAITPVSLRQTIRGIYAGLPSVLFGSAPSAASFFIVYDGVKRLLLEPSSSSSSAAAGTPPPPPSRTHIFLTHSLASSMGEIAACAVRVPTEVIKQRAQAGLFGGSTAAALKDILALRHAPGGAGGYTQVIRELYRGAGITIAREIPFTVLQFTMWERMKEAYALRNQVDIVPATTSAMFGSVAGAISAGLTTPLDVVKTRVMLARRGDSSPGETGGVRVRTVVREIWVNEGAGAFWRGIGPRVAWIGIGGAVFLGSYQFAWNSLGRDSGLRESDEEHTSLINIPSNSSSSPSPFPWVTASSKKHPFHTPPSTTHCILSPKLNHQRVTYVLPLPDAPGGHRLGVNGLAVDPDSSILYSAGRDGVVCSWDLNFPLTGASPSSQPGQTTFRNQVQAHSHWINDIVLTKNNSALVSASSDTTVRLWRPHSELTEVPAPIGKHADYVKALATPGNHSSWVASGGLDHKLYLWDLNGGGEVLGIDASGDDRTAKGSVYALGAVSSVLASGGPENVVRVWDPKSGNLITKFVGHTDNIRDILINRDGDTIMTASSDQTIKIWSLTAGRCMHTLTMHNDSVWSLYSNHPQLSVFYSSDRSGLVAKTDTRTTPDIEQGTCVAALQEHEGVVNVVAAGDYIWTATPKSSIHRWRDVDTTAEIESPTREQNQTSASAPAANEPKKIPYESVLLLSPTSTFPNARPLDDETPRSGPTSPGLLSGSNLDDDLGLTLPVQALPEETIEGQHGLIKYFMLNDRKRTLTQDSAGEVVLWDLLKCKPIQSFGKRHMDDVASEINTTESIAHWCTIDIRTGRLSVILEPGRCFDAEVYADESDLADYSQIREDQRINLGKWILRWLFAPLVEEHVQRDAQFRAAVKAKAEELARLTSSGASAPVDIPSADPSRRALGLQSPLDPFTATFRSGYDSIGSPTTPGFGIGYAGSPATMGSPMWTSSFMNNNSHLGTSPGDSTSEYLLSQSQQNPDMARASFSDRSSDYFSSSRTQGVGSLDNDKVPTTPGEPTPTALPQSPAEPDKEERKRGASLFGKKFRMDFPRKLGRTSSEVKPQVPEEKVEESDKSSTKEERVFETNLSGFIERTRHEYEEFMSAHPGRELTSAFTPSPDNETPVLDIPPRTVVFIQEESGDTAVASDLYRGTVGQISEEIHKLEKSIPLWLAELLLKNQVPVKEPVKIAFTLKPYDDLLPPVANPEPPGGANGNNNRLNANRMLRAKKILAYVAERIDPPNPNEPEANPMKAEEYLELYCQKMPIPPNMTLATIRAHLWRSSGDMVLYYKANGKKEIRMPAPGGEKDTGSGIGLSGEAGSAPPASIRSHAASGSAASVTNA</sequence>
<feature type="repeat" description="Solcar" evidence="11">
    <location>
        <begin position="890"/>
        <end position="984"/>
    </location>
</feature>
<keyword evidence="15" id="KW-0418">Kinase</keyword>
<keyword evidence="16" id="KW-1185">Reference proteome</keyword>
<keyword evidence="3 11" id="KW-0812">Transmembrane</keyword>
<dbReference type="InterPro" id="IPR018108">
    <property type="entry name" value="MCP_transmembrane"/>
</dbReference>
<evidence type="ECO:0000313" key="15">
    <source>
        <dbReference type="EMBL" id="RAL13994.1"/>
    </source>
</evidence>
<dbReference type="InterPro" id="IPR023395">
    <property type="entry name" value="MCP_dom_sf"/>
</dbReference>
<keyword evidence="8" id="KW-1133">Transmembrane helix</keyword>
<dbReference type="CDD" id="cd00200">
    <property type="entry name" value="WD40"/>
    <property type="match status" value="1"/>
</dbReference>
<feature type="compositionally biased region" description="Basic and acidic residues" evidence="13">
    <location>
        <begin position="297"/>
        <end position="330"/>
    </location>
</feature>
<keyword evidence="9 11" id="KW-0472">Membrane</keyword>
<evidence type="ECO:0000256" key="1">
    <source>
        <dbReference type="ARBA" id="ARBA00004141"/>
    </source>
</evidence>
<feature type="compositionally biased region" description="Basic and acidic residues" evidence="13">
    <location>
        <begin position="2116"/>
        <end position="2125"/>
    </location>
</feature>
<feature type="repeat" description="WD" evidence="10">
    <location>
        <begin position="1347"/>
        <end position="1388"/>
    </location>
</feature>
<dbReference type="Pfam" id="PF00069">
    <property type="entry name" value="Pkinase"/>
    <property type="match status" value="1"/>
</dbReference>
<feature type="compositionally biased region" description="Polar residues" evidence="13">
    <location>
        <begin position="10"/>
        <end position="23"/>
    </location>
</feature>
<dbReference type="PANTHER" id="PTHR19862:SF14">
    <property type="entry name" value="WD REPEAT-CONTAINING PROTEIN 48"/>
    <property type="match status" value="1"/>
</dbReference>
<feature type="region of interest" description="Disordered" evidence="13">
    <location>
        <begin position="2116"/>
        <end position="2158"/>
    </location>
</feature>
<evidence type="ECO:0000256" key="9">
    <source>
        <dbReference type="ARBA" id="ARBA00023136"/>
    </source>
</evidence>
<feature type="compositionally biased region" description="Low complexity" evidence="13">
    <location>
        <begin position="1524"/>
        <end position="1537"/>
    </location>
</feature>
<dbReference type="PROSITE" id="PS50920">
    <property type="entry name" value="SOLCAR"/>
    <property type="match status" value="3"/>
</dbReference>
<dbReference type="SUPFAM" id="SSF56112">
    <property type="entry name" value="Protein kinase-like (PK-like)"/>
    <property type="match status" value="1"/>
</dbReference>
<dbReference type="PROSITE" id="PS50294">
    <property type="entry name" value="WD_REPEATS_REGION"/>
    <property type="match status" value="3"/>
</dbReference>
<evidence type="ECO:0000256" key="7">
    <source>
        <dbReference type="ARBA" id="ARBA00022840"/>
    </source>
</evidence>
<keyword evidence="4" id="KW-0677">Repeat</keyword>
<dbReference type="SUPFAM" id="SSF50978">
    <property type="entry name" value="WD40 repeat-like"/>
    <property type="match status" value="1"/>
</dbReference>
<evidence type="ECO:0000256" key="10">
    <source>
        <dbReference type="PROSITE-ProRule" id="PRU00221"/>
    </source>
</evidence>
<feature type="region of interest" description="Disordered" evidence="13">
    <location>
        <begin position="1473"/>
        <end position="1494"/>
    </location>
</feature>
<dbReference type="InterPro" id="IPR011009">
    <property type="entry name" value="Kinase-like_dom_sf"/>
</dbReference>
<dbReference type="Gene3D" id="2.130.10.10">
    <property type="entry name" value="YVTN repeat-like/Quinoprotein amine dehydrogenase"/>
    <property type="match status" value="2"/>
</dbReference>
<dbReference type="OrthoDB" id="2421129at2759"/>
<evidence type="ECO:0000256" key="5">
    <source>
        <dbReference type="ARBA" id="ARBA00022741"/>
    </source>
</evidence>
<feature type="compositionally biased region" description="Low complexity" evidence="13">
    <location>
        <begin position="1104"/>
        <end position="1114"/>
    </location>
</feature>
<evidence type="ECO:0000313" key="16">
    <source>
        <dbReference type="Proteomes" id="UP000248961"/>
    </source>
</evidence>
<feature type="region of interest" description="Disordered" evidence="13">
    <location>
        <begin position="1511"/>
        <end position="1538"/>
    </location>
</feature>
<keyword evidence="6" id="KW-0999">Mitochondrion inner membrane</keyword>
<dbReference type="PANTHER" id="PTHR19862">
    <property type="entry name" value="WD REPEAT-CONTAINING PROTEIN 48"/>
    <property type="match status" value="1"/>
</dbReference>
<dbReference type="Gene3D" id="1.10.510.10">
    <property type="entry name" value="Transferase(Phosphotransferase) domain 1"/>
    <property type="match status" value="1"/>
</dbReference>
<feature type="compositionally biased region" description="Basic and acidic residues" evidence="13">
    <location>
        <begin position="1881"/>
        <end position="1898"/>
    </location>
</feature>
<feature type="repeat" description="Solcar" evidence="11">
    <location>
        <begin position="994"/>
        <end position="1086"/>
    </location>
</feature>
<name>A0A395I6W6_ASPHC</name>
<feature type="region of interest" description="Disordered" evidence="13">
    <location>
        <begin position="1096"/>
        <end position="1118"/>
    </location>
</feature>
<dbReference type="Gene3D" id="1.50.40.10">
    <property type="entry name" value="Mitochondrial carrier domain"/>
    <property type="match status" value="2"/>
</dbReference>
<reference evidence="15 16" key="1">
    <citation type="submission" date="2018-02" db="EMBL/GenBank/DDBJ databases">
        <title>The genomes of Aspergillus section Nigri reveals drivers in fungal speciation.</title>
        <authorList>
            <consortium name="DOE Joint Genome Institute"/>
            <person name="Vesth T.C."/>
            <person name="Nybo J."/>
            <person name="Theobald S."/>
            <person name="Brandl J."/>
            <person name="Frisvad J.C."/>
            <person name="Nielsen K.F."/>
            <person name="Lyhne E.K."/>
            <person name="Kogle M.E."/>
            <person name="Kuo A."/>
            <person name="Riley R."/>
            <person name="Clum A."/>
            <person name="Nolan M."/>
            <person name="Lipzen A."/>
            <person name="Salamov A."/>
            <person name="Henrissat B."/>
            <person name="Wiebenga A."/>
            <person name="De vries R.P."/>
            <person name="Grigoriev I.V."/>
            <person name="Mortensen U.H."/>
            <person name="Andersen M.R."/>
            <person name="Baker S.E."/>
        </authorList>
    </citation>
    <scope>NUCLEOTIDE SEQUENCE [LARGE SCALE GENOMIC DNA]</scope>
    <source>
        <strain evidence="15 16">CBS 101889</strain>
    </source>
</reference>
<feature type="binding site" evidence="12">
    <location>
        <position position="411"/>
    </location>
    <ligand>
        <name>ATP</name>
        <dbReference type="ChEBI" id="CHEBI:30616"/>
    </ligand>
</feature>
<evidence type="ECO:0000256" key="6">
    <source>
        <dbReference type="ARBA" id="ARBA00022792"/>
    </source>
</evidence>
<evidence type="ECO:0000256" key="11">
    <source>
        <dbReference type="PROSITE-ProRule" id="PRU00282"/>
    </source>
</evidence>
<dbReference type="InterPro" id="IPR019775">
    <property type="entry name" value="WD40_repeat_CS"/>
</dbReference>
<dbReference type="FunFam" id="1.10.510.10:FF:000595">
    <property type="entry name" value="Protein kinase, putative (AFU_orthologue AFUA_5G11840)"/>
    <property type="match status" value="1"/>
</dbReference>
<feature type="compositionally biased region" description="Polar residues" evidence="13">
    <location>
        <begin position="181"/>
        <end position="198"/>
    </location>
</feature>
<feature type="compositionally biased region" description="Polar residues" evidence="13">
    <location>
        <begin position="635"/>
        <end position="657"/>
    </location>
</feature>
<gene>
    <name evidence="15" type="ORF">BO97DRAFT_433131</name>
</gene>
<feature type="region of interest" description="Disordered" evidence="13">
    <location>
        <begin position="1"/>
        <end position="46"/>
    </location>
</feature>
<evidence type="ECO:0000256" key="4">
    <source>
        <dbReference type="ARBA" id="ARBA00022737"/>
    </source>
</evidence>
<dbReference type="GO" id="GO:0016020">
    <property type="term" value="C:membrane"/>
    <property type="evidence" value="ECO:0007669"/>
    <property type="project" value="UniProtKB-SubCell"/>
</dbReference>
<dbReference type="InterPro" id="IPR015943">
    <property type="entry name" value="WD40/YVTN_repeat-like_dom_sf"/>
</dbReference>
<dbReference type="SUPFAM" id="SSF103506">
    <property type="entry name" value="Mitochondrial carrier"/>
    <property type="match status" value="1"/>
</dbReference>
<dbReference type="FunFam" id="1.50.40.10:FF:000123">
    <property type="entry name" value="Solute carrier family 25 (Mitochondrial S-adenosylmethionine transporter), member 26"/>
    <property type="match status" value="1"/>
</dbReference>
<feature type="region of interest" description="Disordered" evidence="13">
    <location>
        <begin position="70"/>
        <end position="362"/>
    </location>
</feature>
<keyword evidence="6" id="KW-0496">Mitochondrion</keyword>
<organism evidence="15 16">
    <name type="scientific">Aspergillus homomorphus (strain CBS 101889)</name>
    <dbReference type="NCBI Taxonomy" id="1450537"/>
    <lineage>
        <taxon>Eukaryota</taxon>
        <taxon>Fungi</taxon>
        <taxon>Dikarya</taxon>
        <taxon>Ascomycota</taxon>
        <taxon>Pezizomycotina</taxon>
        <taxon>Eurotiomycetes</taxon>
        <taxon>Eurotiomycetidae</taxon>
        <taxon>Eurotiales</taxon>
        <taxon>Aspergillaceae</taxon>
        <taxon>Aspergillus</taxon>
        <taxon>Aspergillus subgen. Circumdati</taxon>
    </lineage>
</organism>
<dbReference type="Proteomes" id="UP000248961">
    <property type="component" value="Unassembled WGS sequence"/>
</dbReference>
<feature type="repeat" description="WD" evidence="10">
    <location>
        <begin position="1159"/>
        <end position="1193"/>
    </location>
</feature>
<accession>A0A395I6W6</accession>
<keyword evidence="5 12" id="KW-0547">Nucleotide-binding</keyword>
<feature type="compositionally biased region" description="Low complexity" evidence="13">
    <location>
        <begin position="344"/>
        <end position="357"/>
    </location>
</feature>